<dbReference type="InterPro" id="IPR012677">
    <property type="entry name" value="Nucleotide-bd_a/b_plait_sf"/>
</dbReference>
<comment type="caution">
    <text evidence="10">The sequence shown here is derived from an EMBL/GenBank/DDBJ whole genome shotgun (WGS) entry which is preliminary data.</text>
</comment>
<dbReference type="PRINTS" id="PR00153">
    <property type="entry name" value="CSAPPISMRASE"/>
</dbReference>
<evidence type="ECO:0000256" key="1">
    <source>
        <dbReference type="ARBA" id="ARBA00000971"/>
    </source>
</evidence>
<dbReference type="InterPro" id="IPR002130">
    <property type="entry name" value="Cyclophilin-type_PPIase_dom"/>
</dbReference>
<dbReference type="PROSITE" id="PS50102">
    <property type="entry name" value="RRM"/>
    <property type="match status" value="1"/>
</dbReference>
<dbReference type="InterPro" id="IPR029000">
    <property type="entry name" value="Cyclophilin-like_dom_sf"/>
</dbReference>
<dbReference type="SUPFAM" id="SSF54928">
    <property type="entry name" value="RNA-binding domain, RBD"/>
    <property type="match status" value="1"/>
</dbReference>
<feature type="domain" description="RRM" evidence="9">
    <location>
        <begin position="10"/>
        <end position="89"/>
    </location>
</feature>
<evidence type="ECO:0000256" key="6">
    <source>
        <dbReference type="ARBA" id="ARBA00049785"/>
    </source>
</evidence>
<protein>
    <recommendedName>
        <fullName evidence="2">peptidylprolyl isomerase</fullName>
        <ecNumber evidence="2">5.2.1.8</ecNumber>
    </recommendedName>
    <alternativeName>
        <fullName evidence="6">Cyclophilin E</fullName>
    </alternativeName>
</protein>
<organism evidence="10 11">
    <name type="scientific">Jimgerdemannia flammicorona</name>
    <dbReference type="NCBI Taxonomy" id="994334"/>
    <lineage>
        <taxon>Eukaryota</taxon>
        <taxon>Fungi</taxon>
        <taxon>Fungi incertae sedis</taxon>
        <taxon>Mucoromycota</taxon>
        <taxon>Mucoromycotina</taxon>
        <taxon>Endogonomycetes</taxon>
        <taxon>Endogonales</taxon>
        <taxon>Endogonaceae</taxon>
        <taxon>Jimgerdemannia</taxon>
    </lineage>
</organism>
<evidence type="ECO:0000256" key="7">
    <source>
        <dbReference type="PROSITE-ProRule" id="PRU00176"/>
    </source>
</evidence>
<accession>A0A433QU56</accession>
<dbReference type="GO" id="GO:0003723">
    <property type="term" value="F:RNA binding"/>
    <property type="evidence" value="ECO:0007669"/>
    <property type="project" value="UniProtKB-UniRule"/>
</dbReference>
<keyword evidence="4" id="KW-0697">Rotamase</keyword>
<dbReference type="GO" id="GO:0016018">
    <property type="term" value="F:cyclosporin A binding"/>
    <property type="evidence" value="ECO:0007669"/>
    <property type="project" value="TreeGrafter"/>
</dbReference>
<evidence type="ECO:0000313" key="10">
    <source>
        <dbReference type="EMBL" id="RUS33323.1"/>
    </source>
</evidence>
<dbReference type="PANTHER" id="PTHR11071">
    <property type="entry name" value="PEPTIDYL-PROLYL CIS-TRANS ISOMERASE"/>
    <property type="match status" value="1"/>
</dbReference>
<reference evidence="10 11" key="1">
    <citation type="journal article" date="2018" name="New Phytol.">
        <title>Phylogenomics of Endogonaceae and evolution of mycorrhizas within Mucoromycota.</title>
        <authorList>
            <person name="Chang Y."/>
            <person name="Desiro A."/>
            <person name="Na H."/>
            <person name="Sandor L."/>
            <person name="Lipzen A."/>
            <person name="Clum A."/>
            <person name="Barry K."/>
            <person name="Grigoriev I.V."/>
            <person name="Martin F.M."/>
            <person name="Stajich J.E."/>
            <person name="Smith M.E."/>
            <person name="Bonito G."/>
            <person name="Spatafora J.W."/>
        </authorList>
    </citation>
    <scope>NUCLEOTIDE SEQUENCE [LARGE SCALE GENOMIC DNA]</scope>
    <source>
        <strain evidence="10 11">AD002</strain>
    </source>
</reference>
<evidence type="ECO:0000256" key="3">
    <source>
        <dbReference type="ARBA" id="ARBA00022884"/>
    </source>
</evidence>
<dbReference type="Gene3D" id="3.30.70.330">
    <property type="match status" value="1"/>
</dbReference>
<dbReference type="Proteomes" id="UP000274822">
    <property type="component" value="Unassembled WGS sequence"/>
</dbReference>
<sequence>MAAPNTDNKTTIYVGGIDQQVNEEILHAAFVPFGDVISVQLPPDPASHNQHRGFGFIEFETAEDTSAAIDNMDQSELYGKVIKVNLARPTRISSNSNRAAWLSTTNEGKHVSTTVHSPRLSLKHPVWSEDAWLQKYAMPQTAADVDQVGLIDEGEEDAVVDPTPAAGALVSAPKAGGKPVVYMDIKIGNSAAGKIVIELRADIVPKTAENFRALCTGEKGFGFKGSSFHRIIPQFMCQGGDFTKGNGTGGKSIYGDKFADENFVLKHTGPGILSMANAGPNTNGSQFFICTEKTEWLDNKHVVFGQVTQGMDLVRRMEKLGSASGKPSQKVTIVDCGQL</sequence>
<gene>
    <name evidence="10" type="ORF">BC938DRAFT_472105</name>
</gene>
<evidence type="ECO:0000256" key="4">
    <source>
        <dbReference type="ARBA" id="ARBA00023110"/>
    </source>
</evidence>
<dbReference type="InterPro" id="IPR035979">
    <property type="entry name" value="RBD_domain_sf"/>
</dbReference>
<feature type="domain" description="PPIase cyclophilin-type" evidence="8">
    <location>
        <begin position="182"/>
        <end position="338"/>
    </location>
</feature>
<name>A0A433QU56_9FUNG</name>
<dbReference type="InterPro" id="IPR000504">
    <property type="entry name" value="RRM_dom"/>
</dbReference>
<dbReference type="CDD" id="cd12347">
    <property type="entry name" value="RRM_PPIE"/>
    <property type="match status" value="1"/>
</dbReference>
<keyword evidence="3 7" id="KW-0694">RNA-binding</keyword>
<dbReference type="CDD" id="cd01926">
    <property type="entry name" value="cyclophilin_ABH_like"/>
    <property type="match status" value="1"/>
</dbReference>
<dbReference type="EC" id="5.2.1.8" evidence="2"/>
<proteinExistence type="predicted"/>
<comment type="catalytic activity">
    <reaction evidence="1">
        <text>[protein]-peptidylproline (omega=180) = [protein]-peptidylproline (omega=0)</text>
        <dbReference type="Rhea" id="RHEA:16237"/>
        <dbReference type="Rhea" id="RHEA-COMP:10747"/>
        <dbReference type="Rhea" id="RHEA-COMP:10748"/>
        <dbReference type="ChEBI" id="CHEBI:83833"/>
        <dbReference type="ChEBI" id="CHEBI:83834"/>
        <dbReference type="EC" id="5.2.1.8"/>
    </reaction>
</comment>
<dbReference type="Pfam" id="PF00076">
    <property type="entry name" value="RRM_1"/>
    <property type="match status" value="1"/>
</dbReference>
<evidence type="ECO:0000259" key="9">
    <source>
        <dbReference type="PROSITE" id="PS50102"/>
    </source>
</evidence>
<dbReference type="SUPFAM" id="SSF50891">
    <property type="entry name" value="Cyclophilin-like"/>
    <property type="match status" value="1"/>
</dbReference>
<dbReference type="PROSITE" id="PS50072">
    <property type="entry name" value="CSA_PPIASE_2"/>
    <property type="match status" value="1"/>
</dbReference>
<dbReference type="FunFam" id="2.40.100.10:FF:000013">
    <property type="entry name" value="Peptidyl-prolyl cis-trans isomerase"/>
    <property type="match status" value="1"/>
</dbReference>
<keyword evidence="5 10" id="KW-0413">Isomerase</keyword>
<dbReference type="Gene3D" id="2.40.100.10">
    <property type="entry name" value="Cyclophilin-like"/>
    <property type="match status" value="1"/>
</dbReference>
<evidence type="ECO:0000256" key="5">
    <source>
        <dbReference type="ARBA" id="ARBA00023235"/>
    </source>
</evidence>
<keyword evidence="11" id="KW-1185">Reference proteome</keyword>
<dbReference type="AlphaFoldDB" id="A0A433QU56"/>
<dbReference type="InterPro" id="IPR034168">
    <property type="entry name" value="PPIE_RRM"/>
</dbReference>
<dbReference type="GO" id="GO:0003755">
    <property type="term" value="F:peptidyl-prolyl cis-trans isomerase activity"/>
    <property type="evidence" value="ECO:0007669"/>
    <property type="project" value="UniProtKB-KW"/>
</dbReference>
<dbReference type="GO" id="GO:0006457">
    <property type="term" value="P:protein folding"/>
    <property type="evidence" value="ECO:0007669"/>
    <property type="project" value="InterPro"/>
</dbReference>
<evidence type="ECO:0000313" key="11">
    <source>
        <dbReference type="Proteomes" id="UP000274822"/>
    </source>
</evidence>
<dbReference type="SMART" id="SM00360">
    <property type="entry name" value="RRM"/>
    <property type="match status" value="1"/>
</dbReference>
<evidence type="ECO:0000259" key="8">
    <source>
        <dbReference type="PROSITE" id="PS50072"/>
    </source>
</evidence>
<dbReference type="InterPro" id="IPR020892">
    <property type="entry name" value="Cyclophilin-type_PPIase_CS"/>
</dbReference>
<evidence type="ECO:0000256" key="2">
    <source>
        <dbReference type="ARBA" id="ARBA00013194"/>
    </source>
</evidence>
<dbReference type="GO" id="GO:0005739">
    <property type="term" value="C:mitochondrion"/>
    <property type="evidence" value="ECO:0007669"/>
    <property type="project" value="TreeGrafter"/>
</dbReference>
<dbReference type="Pfam" id="PF00160">
    <property type="entry name" value="Pro_isomerase"/>
    <property type="match status" value="1"/>
</dbReference>
<dbReference type="PANTHER" id="PTHR11071:SF561">
    <property type="entry name" value="PEPTIDYL-PROLYL CIS-TRANS ISOMERASE D-RELATED"/>
    <property type="match status" value="1"/>
</dbReference>
<dbReference type="PROSITE" id="PS00170">
    <property type="entry name" value="CSA_PPIASE_1"/>
    <property type="match status" value="1"/>
</dbReference>
<dbReference type="EMBL" id="RBNJ01001286">
    <property type="protein sequence ID" value="RUS33323.1"/>
    <property type="molecule type" value="Genomic_DNA"/>
</dbReference>